<dbReference type="Proteomes" id="UP000231648">
    <property type="component" value="Unassembled WGS sequence"/>
</dbReference>
<accession>A0A2M8KC56</accession>
<comment type="caution">
    <text evidence="3">The sequence shown here is derived from an EMBL/GenBank/DDBJ whole genome shotgun (WGS) entry which is preliminary data.</text>
</comment>
<evidence type="ECO:0000313" key="3">
    <source>
        <dbReference type="EMBL" id="PJE57509.1"/>
    </source>
</evidence>
<proteinExistence type="predicted"/>
<feature type="compositionally biased region" description="Acidic residues" evidence="2">
    <location>
        <begin position="61"/>
        <end position="76"/>
    </location>
</feature>
<dbReference type="EMBL" id="PFDX01000016">
    <property type="protein sequence ID" value="PJE57509.1"/>
    <property type="molecule type" value="Genomic_DNA"/>
</dbReference>
<evidence type="ECO:0000313" key="4">
    <source>
        <dbReference type="Proteomes" id="UP000231648"/>
    </source>
</evidence>
<feature type="coiled-coil region" evidence="1">
    <location>
        <begin position="120"/>
        <end position="212"/>
    </location>
</feature>
<evidence type="ECO:0000256" key="1">
    <source>
        <dbReference type="SAM" id="Coils"/>
    </source>
</evidence>
<protein>
    <submittedName>
        <fullName evidence="3">Uncharacterized protein</fullName>
    </submittedName>
</protein>
<organism evidence="3 4">
    <name type="scientific">Candidatus Portnoybacteria bacterium CG10_big_fil_rev_8_21_14_0_10_38_18</name>
    <dbReference type="NCBI Taxonomy" id="1974813"/>
    <lineage>
        <taxon>Bacteria</taxon>
        <taxon>Candidatus Portnoyibacteriota</taxon>
    </lineage>
</organism>
<reference evidence="4" key="1">
    <citation type="submission" date="2017-09" db="EMBL/GenBank/DDBJ databases">
        <title>Depth-based differentiation of microbial function through sediment-hosted aquifers and enrichment of novel symbionts in the deep terrestrial subsurface.</title>
        <authorList>
            <person name="Probst A.J."/>
            <person name="Ladd B."/>
            <person name="Jarett J.K."/>
            <person name="Geller-Mcgrath D.E."/>
            <person name="Sieber C.M.K."/>
            <person name="Emerson J.B."/>
            <person name="Anantharaman K."/>
            <person name="Thomas B.C."/>
            <person name="Malmstrom R."/>
            <person name="Stieglmeier M."/>
            <person name="Klingl A."/>
            <person name="Woyke T."/>
            <person name="Ryan C.M."/>
            <person name="Banfield J.F."/>
        </authorList>
    </citation>
    <scope>NUCLEOTIDE SEQUENCE [LARGE SCALE GENOMIC DNA]</scope>
</reference>
<name>A0A2M8KC56_9BACT</name>
<gene>
    <name evidence="3" type="ORF">COU82_01615</name>
</gene>
<feature type="region of interest" description="Disordered" evidence="2">
    <location>
        <begin position="52"/>
        <end position="77"/>
    </location>
</feature>
<keyword evidence="1" id="KW-0175">Coiled coil</keyword>
<evidence type="ECO:0000256" key="2">
    <source>
        <dbReference type="SAM" id="MobiDB-lite"/>
    </source>
</evidence>
<sequence length="227" mass="26063">MIWIYNFYIMTKIKPIFILFLAAIMALSFSFGFKASAVRLIDTDTQQKNIEKNQNQNQNQGEEDENETSDSEDFDDIASKSTGQINAEIHRSVVANFVQSLLKIASRSEGGIGDQVRVVAREQNLAKERVAEEIETVQNRNKIKTFLIGSDYKNLGQLRSEMVQTRNRLEQLTRLMENVASAGEKTELKEQVQNLEQERTRIENFIKAQEGKFSLFGWLVRLFSKSK</sequence>
<dbReference type="AlphaFoldDB" id="A0A2M8KC56"/>